<evidence type="ECO:0000256" key="3">
    <source>
        <dbReference type="ARBA" id="ARBA00023125"/>
    </source>
</evidence>
<dbReference type="SUPFAM" id="SSF47413">
    <property type="entry name" value="lambda repressor-like DNA-binding domains"/>
    <property type="match status" value="1"/>
</dbReference>
<gene>
    <name evidence="6" type="ORF">K6Q96_21820</name>
</gene>
<dbReference type="SUPFAM" id="SSF53822">
    <property type="entry name" value="Periplasmic binding protein-like I"/>
    <property type="match status" value="1"/>
</dbReference>
<sequence length="350" mass="37884">MLVKKENARSKKPTVIDVAKRAGVSKSSVSLVIRNAKGVAEATRVRVREAMDEIGYVYNREAAGLRSKTSTLVAIIANDLANPYLAQVIIALEARLDELGLTPIIVNINESLSRQQSIVASLKEYNVCGYLIVPAPDTSAEWMQSLASNGSAIVTMMRQINGGGAPTVMPDNRQGCYMATKHLLALGHRRIAFVGGVESISDYRERRQGFIDAMAEENVAIKDGDILPGSTKRLGGKEFTHQLLDKDDSITAMVCFTDVVAYGVYGALRERNLLPGQDIAVVGFDDLDDSRLLAPSLTTVRVSAESLAHEACRLLGISLESDGEAFQSNHKVLIGVELVVRDSTPDLNDI</sequence>
<dbReference type="InterPro" id="IPR010982">
    <property type="entry name" value="Lambda_DNA-bd_dom_sf"/>
</dbReference>
<name>A0ABY4WZH4_9GAMM</name>
<proteinExistence type="predicted"/>
<keyword evidence="3 6" id="KW-0238">DNA-binding</keyword>
<reference evidence="6" key="1">
    <citation type="submission" date="2021-08" db="EMBL/GenBank/DDBJ databases">
        <authorList>
            <person name="Sakaguchi M."/>
            <person name="Kikuchi T."/>
            <person name="Urbanczyk H."/>
        </authorList>
    </citation>
    <scope>NUCLEOTIDE SEQUENCE</scope>
    <source>
        <strain evidence="6">020920N</strain>
    </source>
</reference>
<evidence type="ECO:0000313" key="6">
    <source>
        <dbReference type="EMBL" id="USH04377.1"/>
    </source>
</evidence>
<evidence type="ECO:0000256" key="4">
    <source>
        <dbReference type="ARBA" id="ARBA00023163"/>
    </source>
</evidence>
<dbReference type="EMBL" id="CP082276">
    <property type="protein sequence ID" value="USH04377.1"/>
    <property type="molecule type" value="Genomic_DNA"/>
</dbReference>
<dbReference type="Pfam" id="PF13377">
    <property type="entry name" value="Peripla_BP_3"/>
    <property type="match status" value="1"/>
</dbReference>
<dbReference type="SMART" id="SM00354">
    <property type="entry name" value="HTH_LACI"/>
    <property type="match status" value="1"/>
</dbReference>
<dbReference type="Gene3D" id="1.10.260.40">
    <property type="entry name" value="lambda repressor-like DNA-binding domains"/>
    <property type="match status" value="1"/>
</dbReference>
<dbReference type="Gene3D" id="3.40.50.2300">
    <property type="match status" value="2"/>
</dbReference>
<dbReference type="InterPro" id="IPR046335">
    <property type="entry name" value="LacI/GalR-like_sensor"/>
</dbReference>
<dbReference type="CDD" id="cd06289">
    <property type="entry name" value="PBP1_MalI-like"/>
    <property type="match status" value="1"/>
</dbReference>
<evidence type="ECO:0000256" key="2">
    <source>
        <dbReference type="ARBA" id="ARBA00023015"/>
    </source>
</evidence>
<dbReference type="Pfam" id="PF00356">
    <property type="entry name" value="LacI"/>
    <property type="match status" value="1"/>
</dbReference>
<evidence type="ECO:0000259" key="5">
    <source>
        <dbReference type="PROSITE" id="PS50932"/>
    </source>
</evidence>
<dbReference type="PROSITE" id="PS00356">
    <property type="entry name" value="HTH_LACI_1"/>
    <property type="match status" value="1"/>
</dbReference>
<dbReference type="RefSeq" id="WP_251880114.1">
    <property type="nucleotide sequence ID" value="NZ_CP082276.1"/>
</dbReference>
<keyword evidence="7" id="KW-1185">Reference proteome</keyword>
<dbReference type="PROSITE" id="PS50932">
    <property type="entry name" value="HTH_LACI_2"/>
    <property type="match status" value="1"/>
</dbReference>
<accession>A0ABY4WZH4</accession>
<evidence type="ECO:0000313" key="7">
    <source>
        <dbReference type="Proteomes" id="UP001056255"/>
    </source>
</evidence>
<keyword evidence="2" id="KW-0805">Transcription regulation</keyword>
<dbReference type="PANTHER" id="PTHR30146:SF148">
    <property type="entry name" value="HTH-TYPE TRANSCRIPTIONAL REPRESSOR PURR-RELATED"/>
    <property type="match status" value="1"/>
</dbReference>
<dbReference type="Proteomes" id="UP001056255">
    <property type="component" value="Chromosome II"/>
</dbReference>
<dbReference type="CDD" id="cd01392">
    <property type="entry name" value="HTH_LacI"/>
    <property type="match status" value="1"/>
</dbReference>
<evidence type="ECO:0000256" key="1">
    <source>
        <dbReference type="ARBA" id="ARBA00022491"/>
    </source>
</evidence>
<keyword evidence="1" id="KW-0678">Repressor</keyword>
<dbReference type="InterPro" id="IPR000843">
    <property type="entry name" value="HTH_LacI"/>
</dbReference>
<feature type="domain" description="HTH lacI-type" evidence="5">
    <location>
        <begin position="13"/>
        <end position="67"/>
    </location>
</feature>
<dbReference type="GO" id="GO:0003677">
    <property type="term" value="F:DNA binding"/>
    <property type="evidence" value="ECO:0007669"/>
    <property type="project" value="UniProtKB-KW"/>
</dbReference>
<protein>
    <submittedName>
        <fullName evidence="6">LacI family DNA-binding transcriptional regulator</fullName>
    </submittedName>
</protein>
<dbReference type="InterPro" id="IPR028082">
    <property type="entry name" value="Peripla_BP_I"/>
</dbReference>
<organism evidence="6 7">
    <name type="scientific">Grimontia kaedaensis</name>
    <dbReference type="NCBI Taxonomy" id="2872157"/>
    <lineage>
        <taxon>Bacteria</taxon>
        <taxon>Pseudomonadati</taxon>
        <taxon>Pseudomonadota</taxon>
        <taxon>Gammaproteobacteria</taxon>
        <taxon>Vibrionales</taxon>
        <taxon>Vibrionaceae</taxon>
        <taxon>Grimontia</taxon>
    </lineage>
</organism>
<dbReference type="PANTHER" id="PTHR30146">
    <property type="entry name" value="LACI-RELATED TRANSCRIPTIONAL REPRESSOR"/>
    <property type="match status" value="1"/>
</dbReference>
<keyword evidence="4" id="KW-0804">Transcription</keyword>